<feature type="region of interest" description="Disordered" evidence="14">
    <location>
        <begin position="429"/>
        <end position="468"/>
    </location>
</feature>
<keyword evidence="17" id="KW-1185">Reference proteome</keyword>
<dbReference type="OrthoDB" id="5966837at2759"/>
<accession>A0A3M6T6N9</accession>
<comment type="subcellular location">
    <subcellularLocation>
        <location evidence="3">Cytoplasm</location>
    </subcellularLocation>
    <subcellularLocation>
        <location evidence="2">Mitochondrion matrix</location>
    </subcellularLocation>
    <subcellularLocation>
        <location evidence="1">Mitochondrion outer membrane</location>
    </subcellularLocation>
</comment>
<dbReference type="GO" id="GO:0035695">
    <property type="term" value="P:mitophagy by internal vacuole formation"/>
    <property type="evidence" value="ECO:0007669"/>
    <property type="project" value="TreeGrafter"/>
</dbReference>
<evidence type="ECO:0000256" key="7">
    <source>
        <dbReference type="ARBA" id="ARBA00022787"/>
    </source>
</evidence>
<dbReference type="Pfam" id="PF16026">
    <property type="entry name" value="MIEAP"/>
    <property type="match status" value="1"/>
</dbReference>
<feature type="coiled-coil region" evidence="13">
    <location>
        <begin position="112"/>
        <end position="199"/>
    </location>
</feature>
<sequence>MAGTTFVGFLSRLIATGEFKSLHEQLTTFFDASYRNSCEENTVFCCDLIELHAKLQGQLFYLLELCSSEGGIYGGSEALKKRLLPWLCNGFVTARIIPEDVEVVKEKYELMIKKMDEDLSASKVEAAELRIKLADAEDEVRGLRQQLQENQQGDYQEIGELRKKLTYTKNELVARECQIKELNREILELKRENSELHGRLQKKIFEAVAEPEPIRLVTKPYVNGIVPYHSRSAKLVERFAELYKNDRIQVINSLRGMSDNSTAERFVFSIVEECFTVSKLEQHRMRTRMNQALQTGPKGDPKESDKINELVDNYMKKNTELYDIETLIPDVIKSLYRNSTIAPYVSCNEKNIVPFVREVLRVAWAMISLDPPIDLPAALEGDVINDIRYRRTYDSEFSATTIDYFVWPALIRERKVVAKGEVVTRRISPQRTKKAITSTPRPGSTEPYSRPSSYDLGFGSMSSSWSGE</sequence>
<evidence type="ECO:0000256" key="10">
    <source>
        <dbReference type="ARBA" id="ARBA00023128"/>
    </source>
</evidence>
<proteinExistence type="inferred from homology"/>
<evidence type="ECO:0000256" key="9">
    <source>
        <dbReference type="ARBA" id="ARBA00023121"/>
    </source>
</evidence>
<comment type="similarity">
    <text evidence="4">Belongs to the MIEAP family.</text>
</comment>
<keyword evidence="7" id="KW-1000">Mitochondrion outer membrane</keyword>
<keyword evidence="11" id="KW-0472">Membrane</keyword>
<evidence type="ECO:0000256" key="11">
    <source>
        <dbReference type="ARBA" id="ARBA00023136"/>
    </source>
</evidence>
<reference evidence="16 17" key="1">
    <citation type="journal article" date="2018" name="Sci. Rep.">
        <title>Comparative analysis of the Pocillopora damicornis genome highlights role of immune system in coral evolution.</title>
        <authorList>
            <person name="Cunning R."/>
            <person name="Bay R.A."/>
            <person name="Gillette P."/>
            <person name="Baker A.C."/>
            <person name="Traylor-Knowles N."/>
        </authorList>
    </citation>
    <scope>NUCLEOTIDE SEQUENCE [LARGE SCALE GENOMIC DNA]</scope>
    <source>
        <strain evidence="16">RSMAS</strain>
        <tissue evidence="16">Whole animal</tissue>
    </source>
</reference>
<name>A0A3M6T6N9_POCDA</name>
<keyword evidence="10" id="KW-0496">Mitochondrion</keyword>
<dbReference type="InterPro" id="IPR026169">
    <property type="entry name" value="MIEAP"/>
</dbReference>
<evidence type="ECO:0000256" key="5">
    <source>
        <dbReference type="ARBA" id="ARBA00019863"/>
    </source>
</evidence>
<gene>
    <name evidence="16" type="ORF">pdam_00005034</name>
</gene>
<evidence type="ECO:0000256" key="3">
    <source>
        <dbReference type="ARBA" id="ARBA00004496"/>
    </source>
</evidence>
<dbReference type="PANTHER" id="PTHR21771">
    <property type="entry name" value="MITOCHONDRIA-EATING PROTEIN-RELATED"/>
    <property type="match status" value="1"/>
</dbReference>
<evidence type="ECO:0000256" key="14">
    <source>
        <dbReference type="SAM" id="MobiDB-lite"/>
    </source>
</evidence>
<keyword evidence="9" id="KW-0446">Lipid-binding</keyword>
<dbReference type="InterPro" id="IPR031981">
    <property type="entry name" value="MIEAP_C"/>
</dbReference>
<dbReference type="STRING" id="46731.A0A3M6T6N9"/>
<feature type="domain" description="Mitochondria-eating protein C-terminal" evidence="15">
    <location>
        <begin position="231"/>
        <end position="424"/>
    </location>
</feature>
<evidence type="ECO:0000313" key="16">
    <source>
        <dbReference type="EMBL" id="RMX37021.1"/>
    </source>
</evidence>
<evidence type="ECO:0000256" key="4">
    <source>
        <dbReference type="ARBA" id="ARBA00008233"/>
    </source>
</evidence>
<dbReference type="GO" id="GO:0035694">
    <property type="term" value="P:mitochondrial protein catabolic process"/>
    <property type="evidence" value="ECO:0007669"/>
    <property type="project" value="InterPro"/>
</dbReference>
<dbReference type="Proteomes" id="UP000275408">
    <property type="component" value="Unassembled WGS sequence"/>
</dbReference>
<dbReference type="AlphaFoldDB" id="A0A3M6T6N9"/>
<dbReference type="GO" id="GO:0008289">
    <property type="term" value="F:lipid binding"/>
    <property type="evidence" value="ECO:0007669"/>
    <property type="project" value="UniProtKB-KW"/>
</dbReference>
<evidence type="ECO:0000256" key="8">
    <source>
        <dbReference type="ARBA" id="ARBA00023054"/>
    </source>
</evidence>
<evidence type="ECO:0000256" key="6">
    <source>
        <dbReference type="ARBA" id="ARBA00022490"/>
    </source>
</evidence>
<dbReference type="GO" id="GO:0005759">
    <property type="term" value="C:mitochondrial matrix"/>
    <property type="evidence" value="ECO:0007669"/>
    <property type="project" value="UniProtKB-SubCell"/>
</dbReference>
<evidence type="ECO:0000256" key="1">
    <source>
        <dbReference type="ARBA" id="ARBA00004294"/>
    </source>
</evidence>
<dbReference type="EMBL" id="RCHS01004212">
    <property type="protein sequence ID" value="RMX37021.1"/>
    <property type="molecule type" value="Genomic_DNA"/>
</dbReference>
<evidence type="ECO:0000259" key="15">
    <source>
        <dbReference type="Pfam" id="PF16026"/>
    </source>
</evidence>
<comment type="caution">
    <text evidence="16">The sequence shown here is derived from an EMBL/GenBank/DDBJ whole genome shotgun (WGS) entry which is preliminary data.</text>
</comment>
<protein>
    <recommendedName>
        <fullName evidence="5">Mitochondria-eating protein</fullName>
    </recommendedName>
    <alternativeName>
        <fullName evidence="12">Spermatogenesis-associated protein 18</fullName>
    </alternativeName>
</protein>
<keyword evidence="6" id="KW-0963">Cytoplasm</keyword>
<keyword evidence="8 13" id="KW-0175">Coiled coil</keyword>
<organism evidence="16 17">
    <name type="scientific">Pocillopora damicornis</name>
    <name type="common">Cauliflower coral</name>
    <name type="synonym">Millepora damicornis</name>
    <dbReference type="NCBI Taxonomy" id="46731"/>
    <lineage>
        <taxon>Eukaryota</taxon>
        <taxon>Metazoa</taxon>
        <taxon>Cnidaria</taxon>
        <taxon>Anthozoa</taxon>
        <taxon>Hexacorallia</taxon>
        <taxon>Scleractinia</taxon>
        <taxon>Astrocoeniina</taxon>
        <taxon>Pocilloporidae</taxon>
        <taxon>Pocillopora</taxon>
    </lineage>
</organism>
<evidence type="ECO:0000313" key="17">
    <source>
        <dbReference type="Proteomes" id="UP000275408"/>
    </source>
</evidence>
<evidence type="ECO:0000256" key="2">
    <source>
        <dbReference type="ARBA" id="ARBA00004305"/>
    </source>
</evidence>
<dbReference type="PANTHER" id="PTHR21771:SF0">
    <property type="entry name" value="MITOCHONDRIA-EATING PROTEIN"/>
    <property type="match status" value="1"/>
</dbReference>
<feature type="compositionally biased region" description="Polar residues" evidence="14">
    <location>
        <begin position="429"/>
        <end position="452"/>
    </location>
</feature>
<evidence type="ECO:0000256" key="12">
    <source>
        <dbReference type="ARBA" id="ARBA00032687"/>
    </source>
</evidence>
<evidence type="ECO:0000256" key="13">
    <source>
        <dbReference type="SAM" id="Coils"/>
    </source>
</evidence>
<dbReference type="GO" id="GO:0005741">
    <property type="term" value="C:mitochondrial outer membrane"/>
    <property type="evidence" value="ECO:0007669"/>
    <property type="project" value="UniProtKB-SubCell"/>
</dbReference>